<dbReference type="AlphaFoldDB" id="A9WNW5"/>
<organism evidence="1 2">
    <name type="scientific">Renibacterium salmoninarum (strain ATCC 33209 / DSM 20767 / JCM 11484 / NBRC 15589 / NCIMB 2235)</name>
    <dbReference type="NCBI Taxonomy" id="288705"/>
    <lineage>
        <taxon>Bacteria</taxon>
        <taxon>Bacillati</taxon>
        <taxon>Actinomycetota</taxon>
        <taxon>Actinomycetes</taxon>
        <taxon>Micrococcales</taxon>
        <taxon>Micrococcaceae</taxon>
        <taxon>Renibacterium</taxon>
    </lineage>
</organism>
<protein>
    <submittedName>
        <fullName evidence="1">Siderophore-interacting protein</fullName>
    </submittedName>
</protein>
<reference evidence="2" key="1">
    <citation type="journal article" date="2008" name="J. Bacteriol.">
        <title>Genome sequence of the fish pathogen Renibacterium salmoninarum suggests reductive evolution away from an environmental Arthrobacter ancestor.</title>
        <authorList>
            <person name="Wiens G.D."/>
            <person name="Rockey D.D."/>
            <person name="Wu Z."/>
            <person name="Chang J."/>
            <person name="Levy R."/>
            <person name="Crane S."/>
            <person name="Chen D.S."/>
            <person name="Capri G.R."/>
            <person name="Burnett J.R."/>
            <person name="Sudheesh P.S."/>
            <person name="Schipma M.J."/>
            <person name="Burd H."/>
            <person name="Bhattacharyya A."/>
            <person name="Rhodes L.D."/>
            <person name="Kaul R."/>
            <person name="Strom M.S."/>
        </authorList>
    </citation>
    <scope>NUCLEOTIDE SEQUENCE [LARGE SCALE GENOMIC DNA]</scope>
    <source>
        <strain evidence="2">ATCC 33209 / DSM 20767 / JCM 11484 / NBRC 15589 / NCIMB 2235</strain>
    </source>
</reference>
<accession>A9WNW5</accession>
<proteinExistence type="predicted"/>
<keyword evidence="2" id="KW-1185">Reference proteome</keyword>
<dbReference type="EMBL" id="CP000910">
    <property type="protein sequence ID" value="ABY22760.1"/>
    <property type="molecule type" value="Genomic_DNA"/>
</dbReference>
<name>A9WNW5_RENSM</name>
<gene>
    <name evidence="1" type="ordered locus">RSal33209_1020</name>
</gene>
<dbReference type="RefSeq" id="WP_012244452.1">
    <property type="nucleotide sequence ID" value="NC_010168.1"/>
</dbReference>
<dbReference type="eggNOG" id="COG2375">
    <property type="taxonomic scope" value="Bacteria"/>
</dbReference>
<evidence type="ECO:0000313" key="2">
    <source>
        <dbReference type="Proteomes" id="UP000002007"/>
    </source>
</evidence>
<dbReference type="HOGENOM" id="CLU_3204387_0_0_11"/>
<evidence type="ECO:0000313" key="1">
    <source>
        <dbReference type="EMBL" id="ABY22760.1"/>
    </source>
</evidence>
<dbReference type="KEGG" id="rsa:RSal33209_1020"/>
<dbReference type="STRING" id="288705.RSal33209_1020"/>
<dbReference type="Proteomes" id="UP000002007">
    <property type="component" value="Chromosome"/>
</dbReference>
<sequence>MAGETSMVRVVRKEILAKGADKKLLKSGGYWTRGKSMGTAAKSAG</sequence>